<dbReference type="InterPro" id="IPR015422">
    <property type="entry name" value="PyrdxlP-dep_Trfase_small"/>
</dbReference>
<accession>A0ABX7RWF5</accession>
<keyword evidence="2" id="KW-1185">Reference proteome</keyword>
<proteinExistence type="predicted"/>
<gene>
    <name evidence="1" type="ORF">J3S04_08850</name>
</gene>
<dbReference type="Gene3D" id="3.90.1150.10">
    <property type="entry name" value="Aspartate Aminotransferase, domain 1"/>
    <property type="match status" value="1"/>
</dbReference>
<sequence length="69" mass="7482">MLVRTQLTRLDGHLAGRQQIAARLCAALDGVPGIHMPHVPVWHREEDARLADADTAAVAKVASYAKDLL</sequence>
<reference evidence="1 2" key="1">
    <citation type="submission" date="2021-03" db="EMBL/GenBank/DDBJ databases">
        <title>Streptomyces strains.</title>
        <authorList>
            <person name="Lund M.B."/>
            <person name="Toerring T."/>
        </authorList>
    </citation>
    <scope>NUCLEOTIDE SEQUENCE [LARGE SCALE GENOMIC DNA]</scope>
    <source>
        <strain evidence="1 2">KCC S-1010</strain>
    </source>
</reference>
<evidence type="ECO:0000313" key="2">
    <source>
        <dbReference type="Proteomes" id="UP000671836"/>
    </source>
</evidence>
<organism evidence="1 2">
    <name type="scientific">Streptomyces griseocarneus</name>
    <dbReference type="NCBI Taxonomy" id="51201"/>
    <lineage>
        <taxon>Bacteria</taxon>
        <taxon>Bacillati</taxon>
        <taxon>Actinomycetota</taxon>
        <taxon>Actinomycetes</taxon>
        <taxon>Kitasatosporales</taxon>
        <taxon>Streptomycetaceae</taxon>
        <taxon>Streptomyces</taxon>
    </lineage>
</organism>
<evidence type="ECO:0000313" key="1">
    <source>
        <dbReference type="EMBL" id="QSY50993.1"/>
    </source>
</evidence>
<dbReference type="EMBL" id="CP071595">
    <property type="protein sequence ID" value="QSY50993.1"/>
    <property type="molecule type" value="Genomic_DNA"/>
</dbReference>
<dbReference type="RefSeq" id="WP_086568172.1">
    <property type="nucleotide sequence ID" value="NZ_CP071595.1"/>
</dbReference>
<name>A0ABX7RWF5_9ACTN</name>
<dbReference type="Proteomes" id="UP000671836">
    <property type="component" value="Chromosome"/>
</dbReference>
<protein>
    <submittedName>
        <fullName evidence="1">Uncharacterized protein</fullName>
    </submittedName>
</protein>